<name>A0A1A8WB24_PLAOA</name>
<keyword evidence="1" id="KW-0812">Transmembrane</keyword>
<keyword evidence="1" id="KW-1133">Transmembrane helix</keyword>
<evidence type="ECO:0000256" key="1">
    <source>
        <dbReference type="SAM" id="Phobius"/>
    </source>
</evidence>
<feature type="transmembrane region" description="Helical" evidence="1">
    <location>
        <begin position="113"/>
        <end position="132"/>
    </location>
</feature>
<dbReference type="Proteomes" id="UP000078560">
    <property type="component" value="Unassembled WGS sequence"/>
</dbReference>
<organism evidence="2 3">
    <name type="scientific">Plasmodium ovale curtisi</name>
    <dbReference type="NCBI Taxonomy" id="864141"/>
    <lineage>
        <taxon>Eukaryota</taxon>
        <taxon>Sar</taxon>
        <taxon>Alveolata</taxon>
        <taxon>Apicomplexa</taxon>
        <taxon>Aconoidasida</taxon>
        <taxon>Haemosporida</taxon>
        <taxon>Plasmodiidae</taxon>
        <taxon>Plasmodium</taxon>
        <taxon>Plasmodium (Plasmodium)</taxon>
    </lineage>
</organism>
<protein>
    <submittedName>
        <fullName evidence="2">Uncharacterized protein</fullName>
    </submittedName>
</protein>
<dbReference type="EMBL" id="FLQU01000875">
    <property type="protein sequence ID" value="SBS90054.1"/>
    <property type="molecule type" value="Genomic_DNA"/>
</dbReference>
<evidence type="ECO:0000313" key="2">
    <source>
        <dbReference type="EMBL" id="SBS90054.1"/>
    </source>
</evidence>
<dbReference type="AlphaFoldDB" id="A0A1A8WB24"/>
<dbReference type="SUPFAM" id="SSF47473">
    <property type="entry name" value="EF-hand"/>
    <property type="match status" value="1"/>
</dbReference>
<evidence type="ECO:0000313" key="3">
    <source>
        <dbReference type="Proteomes" id="UP000078560"/>
    </source>
</evidence>
<keyword evidence="1" id="KW-0472">Membrane</keyword>
<proteinExistence type="predicted"/>
<dbReference type="InterPro" id="IPR011992">
    <property type="entry name" value="EF-hand-dom_pair"/>
</dbReference>
<sequence length="308" mass="35272">MAYNFEQTIRDRENYAHKWLFGGKVENLFLFNFTVLHKKTSAKEGISTIAQQLNREDPDPAKVTILRIEDTFRLSYTLFAFAESAIQHVRTCGNFMNLLNHDRSPANNNTTKTTIAAVTAVAVATAFIFALINTHTCVCISGRGALRNFTLAVAFSKSIQKLSKIEKKKENYFKMDANMEEKFREAFILFSSCNDTLELFQFYELMNSFGIILTPEEKTELPVTVSMDFWLNFAKKHYNSDEPFKHVKTVSEKNPNVQIKIHNFIGVMKALDTRLTDKDLEILLQIANPEKKETLDLDTVSQRLTQAI</sequence>
<accession>A0A1A8WB24</accession>
<reference evidence="3" key="1">
    <citation type="submission" date="2016-05" db="EMBL/GenBank/DDBJ databases">
        <authorList>
            <person name="Naeem Raeece"/>
        </authorList>
    </citation>
    <scope>NUCLEOTIDE SEQUENCE [LARGE SCALE GENOMIC DNA]</scope>
</reference>
<gene>
    <name evidence="2" type="ORF">POVCU2_0059340</name>
</gene>